<dbReference type="Pfam" id="PF24226">
    <property type="entry name" value="DUF7442"/>
    <property type="match status" value="1"/>
</dbReference>
<dbReference type="EMBL" id="KX845404">
    <property type="protein sequence ID" value="APT41070.1"/>
    <property type="molecule type" value="Genomic_DNA"/>
</dbReference>
<dbReference type="InterPro" id="IPR055865">
    <property type="entry name" value="Phage_memb_DUF7442"/>
</dbReference>
<organism evidence="1 2">
    <name type="scientific">Klebsiella phage vB_Kpn_IME260</name>
    <dbReference type="NCBI Taxonomy" id="1912318"/>
    <lineage>
        <taxon>Viruses</taxon>
        <taxon>Duplodnaviria</taxon>
        <taxon>Heunggongvirae</taxon>
        <taxon>Uroviricota</taxon>
        <taxon>Caudoviricetes</taxon>
        <taxon>Demerecviridae</taxon>
        <taxon>Sugarlandvirus</taxon>
        <taxon>Sugarlandvirus IME260</taxon>
    </lineage>
</organism>
<name>A0A1L6Z4Z3_9CAUD</name>
<keyword evidence="2" id="KW-1185">Reference proteome</keyword>
<protein>
    <submittedName>
        <fullName evidence="1">Uncharacterized protein</fullName>
    </submittedName>
</protein>
<sequence length="82" mass="9013">MISPIVAALYLVVVGYLSGKYHGFGLKGTIKAAMLVPLYPLAILLTGYYACVLRIFGRGKVNYDNCTALLDDIENTIKKEEK</sequence>
<dbReference type="Proteomes" id="UP000225617">
    <property type="component" value="Segment"/>
</dbReference>
<evidence type="ECO:0000313" key="1">
    <source>
        <dbReference type="EMBL" id="APT41070.1"/>
    </source>
</evidence>
<accession>A0A1L6Z4Z3</accession>
<dbReference type="OrthoDB" id="34905at10239"/>
<proteinExistence type="predicted"/>
<evidence type="ECO:0000313" key="2">
    <source>
        <dbReference type="Proteomes" id="UP000225617"/>
    </source>
</evidence>
<reference evidence="1" key="1">
    <citation type="submission" date="2017-01" db="EMBL/GenBank/DDBJ databases">
        <title>Complete Genome Sequence of two Novel Multi-drug resistant Klebsiella pneumoniae Phage vB_Kpn_IME260.</title>
        <authorList>
            <person name="Xing S."/>
            <person name="Pan X."/>
            <person name="Sun Q."/>
            <person name="Pei G."/>
            <person name="Mi Z."/>
            <person name="An X."/>
            <person name="Tong Y."/>
        </authorList>
    </citation>
    <scope>NUCLEOTIDE SEQUENCE [LARGE SCALE GENOMIC DNA]</scope>
</reference>